<comment type="caution">
    <text evidence="1">The sequence shown here is derived from an EMBL/GenBank/DDBJ whole genome shotgun (WGS) entry which is preliminary data.</text>
</comment>
<keyword evidence="2" id="KW-1185">Reference proteome</keyword>
<reference evidence="1 2" key="1">
    <citation type="journal article" date="2019" name="Int. J. Syst. Evol. Microbiol.">
        <title>The Global Catalogue of Microorganisms (GCM) 10K type strain sequencing project: providing services to taxonomists for standard genome sequencing and annotation.</title>
        <authorList>
            <consortium name="The Broad Institute Genomics Platform"/>
            <consortium name="The Broad Institute Genome Sequencing Center for Infectious Disease"/>
            <person name="Wu L."/>
            <person name="Ma J."/>
        </authorList>
    </citation>
    <scope>NUCLEOTIDE SEQUENCE [LARGE SCALE GENOMIC DNA]</scope>
    <source>
        <strain evidence="1 2">JCM 13319</strain>
    </source>
</reference>
<dbReference type="EMBL" id="BAAALY010000006">
    <property type="protein sequence ID" value="GAA1544476.1"/>
    <property type="molecule type" value="Genomic_DNA"/>
</dbReference>
<accession>A0ABN2BQ57</accession>
<organism evidence="1 2">
    <name type="scientific">Brevibacterium picturae</name>
    <dbReference type="NCBI Taxonomy" id="260553"/>
    <lineage>
        <taxon>Bacteria</taxon>
        <taxon>Bacillati</taxon>
        <taxon>Actinomycetota</taxon>
        <taxon>Actinomycetes</taxon>
        <taxon>Micrococcales</taxon>
        <taxon>Brevibacteriaceae</taxon>
        <taxon>Brevibacterium</taxon>
    </lineage>
</organism>
<evidence type="ECO:0000313" key="2">
    <source>
        <dbReference type="Proteomes" id="UP001501791"/>
    </source>
</evidence>
<evidence type="ECO:0000313" key="1">
    <source>
        <dbReference type="EMBL" id="GAA1544476.1"/>
    </source>
</evidence>
<gene>
    <name evidence="1" type="ORF">GCM10009691_18660</name>
</gene>
<sequence length="119" mass="13113">MSIDSSGLVSLDIAEEEALERARVDHTSLRVAAARIAIELKAEAGFIVATDHPSHARISALEIVAEDGIDDMDAMIAWIAARPEAPDYEADVAAANELFARLWGKYIRLLSLRRREEKL</sequence>
<protein>
    <submittedName>
        <fullName evidence="1">Uncharacterized protein</fullName>
    </submittedName>
</protein>
<name>A0ABN2BQ57_9MICO</name>
<proteinExistence type="predicted"/>
<dbReference type="RefSeq" id="WP_346035930.1">
    <property type="nucleotide sequence ID" value="NZ_BAAALY010000006.1"/>
</dbReference>
<dbReference type="Proteomes" id="UP001501791">
    <property type="component" value="Unassembled WGS sequence"/>
</dbReference>